<feature type="region of interest" description="Disordered" evidence="5">
    <location>
        <begin position="93"/>
        <end position="118"/>
    </location>
</feature>
<reference evidence="6 7" key="1">
    <citation type="submission" date="2020-04" db="EMBL/GenBank/DDBJ databases">
        <authorList>
            <person name="Wallbank WR R."/>
            <person name="Pardo Diaz C."/>
            <person name="Kozak K."/>
            <person name="Martin S."/>
            <person name="Jiggins C."/>
            <person name="Moest M."/>
            <person name="Warren A I."/>
            <person name="Byers J.R.P. K."/>
            <person name="Montejo-Kovacevich G."/>
            <person name="Yen C E."/>
        </authorList>
    </citation>
    <scope>NUCLEOTIDE SEQUENCE [LARGE SCALE GENOMIC DNA]</scope>
</reference>
<evidence type="ECO:0000256" key="5">
    <source>
        <dbReference type="SAM" id="MobiDB-lite"/>
    </source>
</evidence>
<evidence type="ECO:0000256" key="4">
    <source>
        <dbReference type="ARBA" id="ARBA00023016"/>
    </source>
</evidence>
<evidence type="ECO:0008006" key="8">
    <source>
        <dbReference type="Google" id="ProtNLM"/>
    </source>
</evidence>
<accession>A0A8S0ZTK0</accession>
<dbReference type="Pfam" id="PF00012">
    <property type="entry name" value="HSP70"/>
    <property type="match status" value="1"/>
</dbReference>
<comment type="similarity">
    <text evidence="1">Belongs to the heat shock protein 70 family.</text>
</comment>
<gene>
    <name evidence="6" type="ORF">APLA_LOCUS7309</name>
</gene>
<evidence type="ECO:0000256" key="2">
    <source>
        <dbReference type="ARBA" id="ARBA00022741"/>
    </source>
</evidence>
<evidence type="ECO:0000313" key="6">
    <source>
        <dbReference type="EMBL" id="CAB3238127.1"/>
    </source>
</evidence>
<comment type="caution">
    <text evidence="6">The sequence shown here is derived from an EMBL/GenBank/DDBJ whole genome shotgun (WGS) entry which is preliminary data.</text>
</comment>
<name>A0A8S0ZTK0_ARCPL</name>
<dbReference type="GO" id="GO:0005524">
    <property type="term" value="F:ATP binding"/>
    <property type="evidence" value="ECO:0007669"/>
    <property type="project" value="UniProtKB-KW"/>
</dbReference>
<organism evidence="6 7">
    <name type="scientific">Arctia plantaginis</name>
    <name type="common">Wood tiger moth</name>
    <name type="synonym">Phalaena plantaginis</name>
    <dbReference type="NCBI Taxonomy" id="874455"/>
    <lineage>
        <taxon>Eukaryota</taxon>
        <taxon>Metazoa</taxon>
        <taxon>Ecdysozoa</taxon>
        <taxon>Arthropoda</taxon>
        <taxon>Hexapoda</taxon>
        <taxon>Insecta</taxon>
        <taxon>Pterygota</taxon>
        <taxon>Neoptera</taxon>
        <taxon>Endopterygota</taxon>
        <taxon>Lepidoptera</taxon>
        <taxon>Glossata</taxon>
        <taxon>Ditrysia</taxon>
        <taxon>Noctuoidea</taxon>
        <taxon>Erebidae</taxon>
        <taxon>Arctiinae</taxon>
        <taxon>Arctia</taxon>
    </lineage>
</organism>
<evidence type="ECO:0000256" key="3">
    <source>
        <dbReference type="ARBA" id="ARBA00022840"/>
    </source>
</evidence>
<dbReference type="EMBL" id="CADEBC010000497">
    <property type="protein sequence ID" value="CAB3238127.1"/>
    <property type="molecule type" value="Genomic_DNA"/>
</dbReference>
<dbReference type="SUPFAM" id="SSF100934">
    <property type="entry name" value="Heat shock protein 70kD (HSP70), C-terminal subdomain"/>
    <property type="match status" value="1"/>
</dbReference>
<keyword evidence="4" id="KW-0346">Stress response</keyword>
<evidence type="ECO:0000256" key="1">
    <source>
        <dbReference type="ARBA" id="ARBA00007381"/>
    </source>
</evidence>
<dbReference type="AlphaFoldDB" id="A0A8S0ZTK0"/>
<keyword evidence="3" id="KW-0067">ATP-binding</keyword>
<protein>
    <recommendedName>
        <fullName evidence="8">Heat shock protein 70</fullName>
    </recommendedName>
</protein>
<dbReference type="OrthoDB" id="2401965at2759"/>
<dbReference type="InterPro" id="IPR029048">
    <property type="entry name" value="HSP70_C_sf"/>
</dbReference>
<sequence>MLSEAERYKEEDEKQRQRVSARNQLESYLFSVKQALDEAGEKLSQQDKDTGRNACDETLRWLDNNTLADQEEYEHKLKELQRVCSPLMSKMHGASKGTPNGHSGGMPDGMQGAGGMPGGMNNGMPNGFPGGMPSYGRTPGGMPGYGGMPGGMPGFGGMPGGMPGFGGMPGGMNGGMPGCGGYQRNDGPTVEEVY</sequence>
<keyword evidence="2" id="KW-0547">Nucleotide-binding</keyword>
<dbReference type="Gene3D" id="1.20.1270.10">
    <property type="match status" value="1"/>
</dbReference>
<dbReference type="FunFam" id="1.20.1270.10:FF:000024">
    <property type="entry name" value="Heat shock protein 70"/>
    <property type="match status" value="1"/>
</dbReference>
<feature type="compositionally biased region" description="Basic and acidic residues" evidence="5">
    <location>
        <begin position="1"/>
        <end position="16"/>
    </location>
</feature>
<dbReference type="InterPro" id="IPR013126">
    <property type="entry name" value="Hsp_70_fam"/>
</dbReference>
<dbReference type="GO" id="GO:0140662">
    <property type="term" value="F:ATP-dependent protein folding chaperone"/>
    <property type="evidence" value="ECO:0007669"/>
    <property type="project" value="InterPro"/>
</dbReference>
<keyword evidence="7" id="KW-1185">Reference proteome</keyword>
<feature type="region of interest" description="Disordered" evidence="5">
    <location>
        <begin position="1"/>
        <end position="23"/>
    </location>
</feature>
<feature type="compositionally biased region" description="Gly residues" evidence="5">
    <location>
        <begin position="102"/>
        <end position="118"/>
    </location>
</feature>
<proteinExistence type="inferred from homology"/>
<dbReference type="Proteomes" id="UP000494106">
    <property type="component" value="Unassembled WGS sequence"/>
</dbReference>
<evidence type="ECO:0000313" key="7">
    <source>
        <dbReference type="Proteomes" id="UP000494106"/>
    </source>
</evidence>